<accession>A0ACD4NTV1</accession>
<sequence length="289" mass="30250">MVRRRFLSLLGALSGAALLAGCAADALNAVTSGRGFRRLKGLRYAPGARGTFDLYVPDGLSADAPLVVFVYGGSWDSGSKDIYYFVGQSLASAGFLVAIPDYRVYPETVFPGFVEDAAAATAAVVRLSRSGGEGVSAGRRPLILVGHSAGAEIAALLALDDRYLARAGLGARDVAGFVGLAGPYDFLPLKEERYKRIFPESVRADSQPINFAGGRMPPMLLVHGLADTTVDPQNTRSLAAKVRSAGGSAEVLLVPGLDHVGAVSSLATALRLGDGRVRESVVRFVRARA</sequence>
<evidence type="ECO:0000313" key="2">
    <source>
        <dbReference type="Proteomes" id="UP001163223"/>
    </source>
</evidence>
<protein>
    <submittedName>
        <fullName evidence="1">Alpha/beta hydrolase</fullName>
    </submittedName>
</protein>
<keyword evidence="1" id="KW-0378">Hydrolase</keyword>
<proteinExistence type="predicted"/>
<dbReference type="EMBL" id="CP113520">
    <property type="protein sequence ID" value="WAJ30242.1"/>
    <property type="molecule type" value="Genomic_DNA"/>
</dbReference>
<name>A0ACD4NTV1_9HYPH</name>
<gene>
    <name evidence="1" type="ORF">OXU80_08575</name>
</gene>
<evidence type="ECO:0000313" key="1">
    <source>
        <dbReference type="EMBL" id="WAJ30242.1"/>
    </source>
</evidence>
<reference evidence="1" key="1">
    <citation type="submission" date="2022-11" db="EMBL/GenBank/DDBJ databases">
        <title>beta-Carotene-producing bacterium, Jeongeuplla avenae sp. nov., alleviates the salt stress of Arabidopsis seedlings.</title>
        <authorList>
            <person name="Jiang L."/>
            <person name="Lee J."/>
        </authorList>
    </citation>
    <scope>NUCLEOTIDE SEQUENCE</scope>
    <source>
        <strain evidence="1">DY_R2A_6</strain>
    </source>
</reference>
<keyword evidence="2" id="KW-1185">Reference proteome</keyword>
<dbReference type="Proteomes" id="UP001163223">
    <property type="component" value="Chromosome"/>
</dbReference>
<organism evidence="1 2">
    <name type="scientific">Antarcticirhabdus aurantiaca</name>
    <dbReference type="NCBI Taxonomy" id="2606717"/>
    <lineage>
        <taxon>Bacteria</taxon>
        <taxon>Pseudomonadati</taxon>
        <taxon>Pseudomonadota</taxon>
        <taxon>Alphaproteobacteria</taxon>
        <taxon>Hyphomicrobiales</taxon>
        <taxon>Aurantimonadaceae</taxon>
        <taxon>Antarcticirhabdus</taxon>
    </lineage>
</organism>